<dbReference type="RefSeq" id="WP_169351200.1">
    <property type="nucleotide sequence ID" value="NZ_JABBJJ010000377.1"/>
</dbReference>
<keyword evidence="3" id="KW-1185">Reference proteome</keyword>
<dbReference type="GO" id="GO:0004197">
    <property type="term" value="F:cysteine-type endopeptidase activity"/>
    <property type="evidence" value="ECO:0007669"/>
    <property type="project" value="InterPro"/>
</dbReference>
<accession>A0A848LW54</accession>
<evidence type="ECO:0000313" key="2">
    <source>
        <dbReference type="EMBL" id="NMO22036.1"/>
    </source>
</evidence>
<reference evidence="2 3" key="1">
    <citation type="submission" date="2020-04" db="EMBL/GenBank/DDBJ databases">
        <title>Draft genome of Pyxidicoccus fallax type strain.</title>
        <authorList>
            <person name="Whitworth D.E."/>
        </authorList>
    </citation>
    <scope>NUCLEOTIDE SEQUENCE [LARGE SCALE GENOMIC DNA]</scope>
    <source>
        <strain evidence="2 3">DSM 14698</strain>
    </source>
</reference>
<dbReference type="Pfam" id="PF00656">
    <property type="entry name" value="Peptidase_C14"/>
    <property type="match status" value="1"/>
</dbReference>
<dbReference type="InterPro" id="IPR029030">
    <property type="entry name" value="Caspase-like_dom_sf"/>
</dbReference>
<dbReference type="Gene3D" id="3.40.50.1460">
    <property type="match status" value="1"/>
</dbReference>
<feature type="domain" description="Peptidase C14 caspase" evidence="1">
    <location>
        <begin position="25"/>
        <end position="207"/>
    </location>
</feature>
<comment type="caution">
    <text evidence="2">The sequence shown here is derived from an EMBL/GenBank/DDBJ whole genome shotgun (WGS) entry which is preliminary data.</text>
</comment>
<dbReference type="SUPFAM" id="SSF52129">
    <property type="entry name" value="Caspase-like"/>
    <property type="match status" value="1"/>
</dbReference>
<evidence type="ECO:0000259" key="1">
    <source>
        <dbReference type="Pfam" id="PF00656"/>
    </source>
</evidence>
<protein>
    <submittedName>
        <fullName evidence="2">Caspase family protein</fullName>
    </submittedName>
</protein>
<sequence>MSEAAAILNLLGHSEKPPVAHNRMRRLAIVIGIDAYPPPQTRLRGCVGDARRFGRFLYSARGGSFEQVLPLMDRAANLAQLRRVFRQASESAWDQVVVYFSGHGSHQGILTWDGLMGFVELARSIRSIPARWHLLVLDACEAGAVHQHFDGVGGLPAPEDSAGIYLDLLRRAHPGLRVITAVDRQTNATERGAQGVFTTALLRAARDAWPDLGSRGVSAGRVFLNAAGILDREGDPLPQRSGGLDDFPLALTEVLQPLGGAGVHQRPWHLWGPPGGPLSARVDFAVRVIGRKLLPTFVHHVFHDGTGWSCASPSHRVIPQRNDEQLALFVSVPVGQLPTGRSVESLITVMDERDQIVGQHRVVQQPIQIPMIQPVRVVRSW</sequence>
<gene>
    <name evidence="2" type="ORF">HG543_45350</name>
</gene>
<dbReference type="AlphaFoldDB" id="A0A848LW54"/>
<name>A0A848LW54_9BACT</name>
<evidence type="ECO:0000313" key="3">
    <source>
        <dbReference type="Proteomes" id="UP000518300"/>
    </source>
</evidence>
<dbReference type="InterPro" id="IPR011600">
    <property type="entry name" value="Pept_C14_caspase"/>
</dbReference>
<dbReference type="EMBL" id="JABBJJ010000377">
    <property type="protein sequence ID" value="NMO22036.1"/>
    <property type="molecule type" value="Genomic_DNA"/>
</dbReference>
<dbReference type="Proteomes" id="UP000518300">
    <property type="component" value="Unassembled WGS sequence"/>
</dbReference>
<proteinExistence type="predicted"/>
<organism evidence="2 3">
    <name type="scientific">Pyxidicoccus fallax</name>
    <dbReference type="NCBI Taxonomy" id="394095"/>
    <lineage>
        <taxon>Bacteria</taxon>
        <taxon>Pseudomonadati</taxon>
        <taxon>Myxococcota</taxon>
        <taxon>Myxococcia</taxon>
        <taxon>Myxococcales</taxon>
        <taxon>Cystobacterineae</taxon>
        <taxon>Myxococcaceae</taxon>
        <taxon>Pyxidicoccus</taxon>
    </lineage>
</organism>
<dbReference type="GO" id="GO:0006508">
    <property type="term" value="P:proteolysis"/>
    <property type="evidence" value="ECO:0007669"/>
    <property type="project" value="InterPro"/>
</dbReference>